<feature type="region of interest" description="Disordered" evidence="1">
    <location>
        <begin position="588"/>
        <end position="614"/>
    </location>
</feature>
<feature type="region of interest" description="Disordered" evidence="1">
    <location>
        <begin position="308"/>
        <end position="348"/>
    </location>
</feature>
<accession>A0A9P8LFN6</accession>
<keyword evidence="3" id="KW-1185">Reference proteome</keyword>
<comment type="caution">
    <text evidence="2">The sequence shown here is derived from an EMBL/GenBank/DDBJ whole genome shotgun (WGS) entry which is preliminary data.</text>
</comment>
<dbReference type="Gene3D" id="3.90.1720.70">
    <property type="match status" value="1"/>
</dbReference>
<dbReference type="Pfam" id="PF14113">
    <property type="entry name" value="Tae4"/>
    <property type="match status" value="1"/>
</dbReference>
<feature type="compositionally biased region" description="Polar residues" evidence="1">
    <location>
        <begin position="533"/>
        <end position="542"/>
    </location>
</feature>
<feature type="compositionally biased region" description="Pro residues" evidence="1">
    <location>
        <begin position="64"/>
        <end position="73"/>
    </location>
</feature>
<sequence length="1459" mass="157682">MNNPTTRIFKTLALSVSAKDATATTTDAVLVEVIYDKAVTSANNPPSSTPPPATDPVIHVASPAEPPGTPPAPSGTGVGNSTADSPGQDANSSPVRVTSRFQLDSHLSGSTVLSDVVYPSTLNIQVLGGDGIPRAVLLQDVSSSSGSGVKVELDAADVSKILAKIALPPARPGNITRAAIFVEIAFGNAQTKIDFSRAKLLIVPLRFTKDGKEWHRLGLDDFFGHQDGPISIASSFTQPIARTITSLPWSETRLAVDGKFTATFVIGKDEHYNAWAWLLTGARPYGMMGIISGDEIKDTDSQVRAIILPTPPKDDKGTTPTPENGNGEAGGTSGKTAGSDQCQCDGSGSRIPVVVSESELANNPDVYTEDPGSFCKPFRNPERILSEKAMYSVLRIEQPEISASASSVIRNPILDFERNPFLSFKVENPAAALPESPILRRSPFVDGINLLGSGRRDMDAQHPIQWEGDSLRYQATTVARGHILEFRMRTRSNGYSLGGVAKTLTLAPRQTKRIQKIEWSRSERARRVEGTQLADTTNDSMNHETSYQDAAAASLNEWAQGSSQSSVTSGAAGGGLALGPFVIGGGVAHSSSQSSSQQSGGRNTTASEESQWRDAVRRHGDALRKFESTVVQEVNEMEAVTGTTEVIRNINYGHSLTVIYHNILRHLRVDTEFSSARECLFVPFAIRPFTKERALRWKDNLSQALRNRSFSRALTYLKDVVTNFQNSPIPPGRRSDHQIRSLWGSLYIELAIARPGDTGDGKFDAPQWAPVLPFLPMPAFGMFQQLGGFDVIIRDQIFQQRFASTIATKWCDNLQITDAKQVLNVDFTLATPYRFNSTVRVDFQVATDGTVTRETLSSIKVSALKALPPGSIANIKSLSYNYETDFEKGSAAISRGVNDLIVSETGQADLNGAQFTSVPTAYERQDLRHDLQVAADDLVDHLNEYVEYYHKAIWWLMDRDRLFMLLDGFTVPKMPNPVSIANVVERDPIAVAGNSVVFRVSAGVFLGSPELNMKTPEDLHDYYNANKTIQDPMHISLPTDGLYAKTIMDDCVALEEHHGNHDWALADPDPELGALDASLLASRRSEPPDTKPTTLPSTIINLSNATPAPAPQGFAGVLGAVQNANAFRDMAGLAGTQQLAQAGLQTAASLATTFGGSAAALEMARINGKQQAVADADKKLASIQRAKDKNLVSSDEASKQAVKVLGDFSGPDPAQAPNEAPSVSQLVDNFAAHDSGTPKTFEASNAEGSVRLAFGVPDPDQNAGALLASAGSGAVIGATGSLIKPKWSTFNNVYWTYPKISSPDVLARINKSWVGQVNYQNTCTMRLSQALIDSGFPPVPTLGVTLFPSPITKKKYIIRVLEMQIYLTTHWGDPDFDTKGTKKAGDAFDPAAEPKMKDKPGVIGFLIDFPPPGPASGHFDLWDGKKFSHEMPGGWDGAGTPPHDYWKRAKRIMLWYLPD</sequence>
<evidence type="ECO:0000256" key="1">
    <source>
        <dbReference type="SAM" id="MobiDB-lite"/>
    </source>
</evidence>
<feature type="compositionally biased region" description="Polar residues" evidence="1">
    <location>
        <begin position="334"/>
        <end position="346"/>
    </location>
</feature>
<feature type="compositionally biased region" description="Low complexity" evidence="1">
    <location>
        <begin position="590"/>
        <end position="599"/>
    </location>
</feature>
<organism evidence="2 3">
    <name type="scientific">Trichoglossum hirsutum</name>
    <dbReference type="NCBI Taxonomy" id="265104"/>
    <lineage>
        <taxon>Eukaryota</taxon>
        <taxon>Fungi</taxon>
        <taxon>Dikarya</taxon>
        <taxon>Ascomycota</taxon>
        <taxon>Pezizomycotina</taxon>
        <taxon>Geoglossomycetes</taxon>
        <taxon>Geoglossales</taxon>
        <taxon>Geoglossaceae</taxon>
        <taxon>Trichoglossum</taxon>
    </lineage>
</organism>
<name>A0A9P8LFN6_9PEZI</name>
<feature type="region of interest" description="Disordered" evidence="1">
    <location>
        <begin position="40"/>
        <end position="97"/>
    </location>
</feature>
<feature type="compositionally biased region" description="Polar residues" evidence="1">
    <location>
        <begin position="600"/>
        <end position="609"/>
    </location>
</feature>
<dbReference type="EMBL" id="JAGHQM010000159">
    <property type="protein sequence ID" value="KAH0564925.1"/>
    <property type="molecule type" value="Genomic_DNA"/>
</dbReference>
<dbReference type="InterPro" id="IPR025562">
    <property type="entry name" value="Tae4"/>
</dbReference>
<proteinExistence type="predicted"/>
<protein>
    <submittedName>
        <fullName evidence="2">Uncharacterized protein</fullName>
    </submittedName>
</protein>
<feature type="region of interest" description="Disordered" evidence="1">
    <location>
        <begin position="523"/>
        <end position="542"/>
    </location>
</feature>
<feature type="compositionally biased region" description="Polar residues" evidence="1">
    <location>
        <begin position="80"/>
        <end position="97"/>
    </location>
</feature>
<evidence type="ECO:0000313" key="3">
    <source>
        <dbReference type="Proteomes" id="UP000750711"/>
    </source>
</evidence>
<reference evidence="2" key="1">
    <citation type="submission" date="2021-03" db="EMBL/GenBank/DDBJ databases">
        <title>Comparative genomics and phylogenomic investigation of the class Geoglossomycetes provide insights into ecological specialization and systematics.</title>
        <authorList>
            <person name="Melie T."/>
            <person name="Pirro S."/>
            <person name="Miller A.N."/>
            <person name="Quandt A."/>
        </authorList>
    </citation>
    <scope>NUCLEOTIDE SEQUENCE</scope>
    <source>
        <strain evidence="2">CAQ_001_2017</strain>
    </source>
</reference>
<evidence type="ECO:0000313" key="2">
    <source>
        <dbReference type="EMBL" id="KAH0564925.1"/>
    </source>
</evidence>
<dbReference type="Proteomes" id="UP000750711">
    <property type="component" value="Unassembled WGS sequence"/>
</dbReference>
<gene>
    <name evidence="2" type="ORF">GP486_001680</name>
</gene>